<sequence length="31" mass="3781">MWDVGTDSVTRLKNWYRLSLFLSLEYCHAEF</sequence>
<reference evidence="1" key="2">
    <citation type="journal article" date="2015" name="Data Brief">
        <title>Shoot transcriptome of the giant reed, Arundo donax.</title>
        <authorList>
            <person name="Barrero R.A."/>
            <person name="Guerrero F.D."/>
            <person name="Moolhuijzen P."/>
            <person name="Goolsby J.A."/>
            <person name="Tidwell J."/>
            <person name="Bellgard S.E."/>
            <person name="Bellgard M.I."/>
        </authorList>
    </citation>
    <scope>NUCLEOTIDE SEQUENCE</scope>
    <source>
        <tissue evidence="1">Shoot tissue taken approximately 20 cm above the soil surface</tissue>
    </source>
</reference>
<name>A0A0A8YUM5_ARUDO</name>
<reference evidence="1" key="1">
    <citation type="submission" date="2014-09" db="EMBL/GenBank/DDBJ databases">
        <authorList>
            <person name="Magalhaes I.L.F."/>
            <person name="Oliveira U."/>
            <person name="Santos F.R."/>
            <person name="Vidigal T.H.D.A."/>
            <person name="Brescovit A.D."/>
            <person name="Santos A.J."/>
        </authorList>
    </citation>
    <scope>NUCLEOTIDE SEQUENCE</scope>
    <source>
        <tissue evidence="1">Shoot tissue taken approximately 20 cm above the soil surface</tissue>
    </source>
</reference>
<accession>A0A0A8YUM5</accession>
<protein>
    <submittedName>
        <fullName evidence="1">Uncharacterized protein</fullName>
    </submittedName>
</protein>
<evidence type="ECO:0000313" key="1">
    <source>
        <dbReference type="EMBL" id="JAD28180.1"/>
    </source>
</evidence>
<dbReference type="AlphaFoldDB" id="A0A0A8YUM5"/>
<dbReference type="EMBL" id="GBRH01269715">
    <property type="protein sequence ID" value="JAD28180.1"/>
    <property type="molecule type" value="Transcribed_RNA"/>
</dbReference>
<organism evidence="1">
    <name type="scientific">Arundo donax</name>
    <name type="common">Giant reed</name>
    <name type="synonym">Donax arundinaceus</name>
    <dbReference type="NCBI Taxonomy" id="35708"/>
    <lineage>
        <taxon>Eukaryota</taxon>
        <taxon>Viridiplantae</taxon>
        <taxon>Streptophyta</taxon>
        <taxon>Embryophyta</taxon>
        <taxon>Tracheophyta</taxon>
        <taxon>Spermatophyta</taxon>
        <taxon>Magnoliopsida</taxon>
        <taxon>Liliopsida</taxon>
        <taxon>Poales</taxon>
        <taxon>Poaceae</taxon>
        <taxon>PACMAD clade</taxon>
        <taxon>Arundinoideae</taxon>
        <taxon>Arundineae</taxon>
        <taxon>Arundo</taxon>
    </lineage>
</organism>
<proteinExistence type="predicted"/>